<evidence type="ECO:0000313" key="2">
    <source>
        <dbReference type="EMBL" id="MCJ2380522.1"/>
    </source>
</evidence>
<evidence type="ECO:0000259" key="1">
    <source>
        <dbReference type="SMART" id="SM00974"/>
    </source>
</evidence>
<evidence type="ECO:0000313" key="3">
    <source>
        <dbReference type="Proteomes" id="UP001165444"/>
    </source>
</evidence>
<accession>A0ABT0C0K8</accession>
<keyword evidence="3" id="KW-1185">Reference proteome</keyword>
<dbReference type="Pfam" id="PF10544">
    <property type="entry name" value="T5orf172"/>
    <property type="match status" value="1"/>
</dbReference>
<protein>
    <submittedName>
        <fullName evidence="2">GIY-YIG nuclease family protein</fullName>
    </submittedName>
</protein>
<dbReference type="InterPro" id="IPR018306">
    <property type="entry name" value="Phage_T5_Orf172_DNA-bd"/>
</dbReference>
<dbReference type="Proteomes" id="UP001165444">
    <property type="component" value="Unassembled WGS sequence"/>
</dbReference>
<name>A0ABT0C0K8_9BACT</name>
<proteinExistence type="predicted"/>
<feature type="domain" description="Bacteriophage T5 Orf172 DNA-binding" evidence="1">
    <location>
        <begin position="18"/>
        <end position="100"/>
    </location>
</feature>
<reference evidence="2 3" key="1">
    <citation type="submission" date="2022-03" db="EMBL/GenBank/DDBJ databases">
        <title>Parabacteroides sp. nov. isolated from swine feces.</title>
        <authorList>
            <person name="Bak J.E."/>
        </authorList>
    </citation>
    <scope>NUCLEOTIDE SEQUENCE [LARGE SCALE GENOMIC DNA]</scope>
    <source>
        <strain evidence="2 3">AGMB00274</strain>
    </source>
</reference>
<comment type="caution">
    <text evidence="2">The sequence shown here is derived from an EMBL/GenBank/DDBJ whole genome shotgun (WGS) entry which is preliminary data.</text>
</comment>
<dbReference type="SMART" id="SM00974">
    <property type="entry name" value="T5orf172"/>
    <property type="match status" value="1"/>
</dbReference>
<dbReference type="RefSeq" id="WP_243324552.1">
    <property type="nucleotide sequence ID" value="NZ_JAKZMM010000016.1"/>
</dbReference>
<organism evidence="2 3">
    <name type="scientific">Parabacteroides faecalis</name>
    <dbReference type="NCBI Taxonomy" id="2924040"/>
    <lineage>
        <taxon>Bacteria</taxon>
        <taxon>Pseudomonadati</taxon>
        <taxon>Bacteroidota</taxon>
        <taxon>Bacteroidia</taxon>
        <taxon>Bacteroidales</taxon>
        <taxon>Tannerellaceae</taxon>
        <taxon>Parabacteroides</taxon>
    </lineage>
</organism>
<gene>
    <name evidence="2" type="ORF">MUN53_07865</name>
</gene>
<sequence>MCEQENEDFGIVYALTNEAMPGLVKIGMSSNSEVDVRKDQLYFGCPGVPLPFECVYACKIKDYKKAEKALHIAFAPDRINPNREFFKIDIERVIAVLELLGPNNAKREIEEELDRDISSEEIKSREKMKKRAAFNFERMEIPIGAKLTYIKDRNIEIEVAENNKVKYDGEIMSLTAVTKQFLPYVVHPTPYWLYEDEKLSDIWINSLEND</sequence>
<dbReference type="EMBL" id="JAKZMM010000016">
    <property type="protein sequence ID" value="MCJ2380522.1"/>
    <property type="molecule type" value="Genomic_DNA"/>
</dbReference>